<feature type="coiled-coil region" evidence="1">
    <location>
        <begin position="54"/>
        <end position="113"/>
    </location>
</feature>
<dbReference type="EMBL" id="JALZ01000053">
    <property type="protein sequence ID" value="ETX12793.1"/>
    <property type="molecule type" value="Genomic_DNA"/>
</dbReference>
<accession>X7ECE9</accession>
<dbReference type="Proteomes" id="UP000022447">
    <property type="component" value="Unassembled WGS sequence"/>
</dbReference>
<feature type="signal peptide" evidence="2">
    <location>
        <begin position="1"/>
        <end position="28"/>
    </location>
</feature>
<feature type="chain" id="PRO_5004978246" description="Peptidase M23" evidence="2">
    <location>
        <begin position="29"/>
        <end position="164"/>
    </location>
</feature>
<feature type="non-terminal residue" evidence="3">
    <location>
        <position position="164"/>
    </location>
</feature>
<gene>
    <name evidence="3" type="ORF">OCH239_17155</name>
</gene>
<evidence type="ECO:0000256" key="2">
    <source>
        <dbReference type="SAM" id="SignalP"/>
    </source>
</evidence>
<proteinExistence type="predicted"/>
<keyword evidence="1" id="KW-0175">Coiled coil</keyword>
<evidence type="ECO:0000256" key="1">
    <source>
        <dbReference type="SAM" id="Coils"/>
    </source>
</evidence>
<keyword evidence="2" id="KW-0732">Signal</keyword>
<keyword evidence="4" id="KW-1185">Reference proteome</keyword>
<evidence type="ECO:0000313" key="3">
    <source>
        <dbReference type="EMBL" id="ETX12793.1"/>
    </source>
</evidence>
<evidence type="ECO:0008006" key="5">
    <source>
        <dbReference type="Google" id="ProtNLM"/>
    </source>
</evidence>
<evidence type="ECO:0000313" key="4">
    <source>
        <dbReference type="Proteomes" id="UP000022447"/>
    </source>
</evidence>
<comment type="caution">
    <text evidence="3">The sequence shown here is derived from an EMBL/GenBank/DDBJ whole genome shotgun (WGS) entry which is preliminary data.</text>
</comment>
<dbReference type="AlphaFoldDB" id="X7ECE9"/>
<organism evidence="3 4">
    <name type="scientific">Roseivivax halodurans JCM 10272</name>
    <dbReference type="NCBI Taxonomy" id="1449350"/>
    <lineage>
        <taxon>Bacteria</taxon>
        <taxon>Pseudomonadati</taxon>
        <taxon>Pseudomonadota</taxon>
        <taxon>Alphaproteobacteria</taxon>
        <taxon>Rhodobacterales</taxon>
        <taxon>Roseobacteraceae</taxon>
        <taxon>Roseivivax</taxon>
    </lineage>
</organism>
<name>X7ECE9_9RHOB</name>
<reference evidence="3 4" key="1">
    <citation type="submission" date="2014-01" db="EMBL/GenBank/DDBJ databases">
        <title>Roseivivax halodurans JCM 10272 Genome Sequencing.</title>
        <authorList>
            <person name="Lai Q."/>
            <person name="Li G."/>
            <person name="Shao Z."/>
        </authorList>
    </citation>
    <scope>NUCLEOTIDE SEQUENCE [LARGE SCALE GENOMIC DNA]</scope>
    <source>
        <strain evidence="3 4">JCM 10272</strain>
    </source>
</reference>
<protein>
    <recommendedName>
        <fullName evidence="5">Peptidase M23</fullName>
    </recommendedName>
</protein>
<sequence>MMRGTLAWAAAASLCVALAGNMSRAQIAADTELETVERSLQNAIDQERAARTMLENTQSLLRQTRKRADREMREMIDAVQGVREEISTAEEARRALSEEIAALEARHASLLTASKVQSDANGEKAGAQEVIPADAATELETLRAAQNALLADMEAVTKARDAAM</sequence>
<dbReference type="RefSeq" id="WP_037266832.1">
    <property type="nucleotide sequence ID" value="NZ_JALZ01000053.1"/>
</dbReference>